<feature type="transmembrane region" description="Helical" evidence="7">
    <location>
        <begin position="49"/>
        <end position="70"/>
    </location>
</feature>
<evidence type="ECO:0000313" key="8">
    <source>
        <dbReference type="EMBL" id="MEM4989115.1"/>
    </source>
</evidence>
<evidence type="ECO:0000256" key="6">
    <source>
        <dbReference type="ARBA" id="ARBA00023136"/>
    </source>
</evidence>
<gene>
    <name evidence="8" type="ORF">V8G57_17120</name>
</gene>
<comment type="subcellular location">
    <subcellularLocation>
        <location evidence="1">Cell membrane</location>
        <topology evidence="1">Multi-pass membrane protein</topology>
    </subcellularLocation>
</comment>
<dbReference type="Pfam" id="PF01313">
    <property type="entry name" value="Bac_export_3"/>
    <property type="match status" value="1"/>
</dbReference>
<dbReference type="InterPro" id="IPR002191">
    <property type="entry name" value="Bac_export_3"/>
</dbReference>
<evidence type="ECO:0000256" key="5">
    <source>
        <dbReference type="ARBA" id="ARBA00022989"/>
    </source>
</evidence>
<dbReference type="RefSeq" id="WP_342830392.1">
    <property type="nucleotide sequence ID" value="NZ_JBANDC010000012.1"/>
</dbReference>
<organism evidence="8 9">
    <name type="scientific">Collimonas rhizosphaerae</name>
    <dbReference type="NCBI Taxonomy" id="3126357"/>
    <lineage>
        <taxon>Bacteria</taxon>
        <taxon>Pseudomonadati</taxon>
        <taxon>Pseudomonadota</taxon>
        <taxon>Betaproteobacteria</taxon>
        <taxon>Burkholderiales</taxon>
        <taxon>Oxalobacteraceae</taxon>
        <taxon>Collimonas</taxon>
    </lineage>
</organism>
<comment type="similarity">
    <text evidence="2">Belongs to the FliQ/MopD/SpaQ family.</text>
</comment>
<keyword evidence="8" id="KW-0966">Cell projection</keyword>
<keyword evidence="4 7" id="KW-0812">Transmembrane</keyword>
<keyword evidence="8" id="KW-0969">Cilium</keyword>
<evidence type="ECO:0000256" key="7">
    <source>
        <dbReference type="SAM" id="Phobius"/>
    </source>
</evidence>
<name>A0ABU9PYM9_9BURK</name>
<dbReference type="PRINTS" id="PR00952">
    <property type="entry name" value="TYPE3IMQPROT"/>
</dbReference>
<keyword evidence="5 7" id="KW-1133">Transmembrane helix</keyword>
<keyword evidence="6 7" id="KW-0472">Membrane</keyword>
<feature type="transmembrane region" description="Helical" evidence="7">
    <location>
        <begin position="13"/>
        <end position="37"/>
    </location>
</feature>
<evidence type="ECO:0000256" key="4">
    <source>
        <dbReference type="ARBA" id="ARBA00022692"/>
    </source>
</evidence>
<reference evidence="8 9" key="1">
    <citation type="submission" date="2024-02" db="EMBL/GenBank/DDBJ databases">
        <title>Draft genome sequence of Collimonas sp. strain H4R21, an effective mineral-weathering bacterial strain isolated from the beech rhizosphere.</title>
        <authorList>
            <person name="Morin E."/>
            <person name="Uroz S."/>
            <person name="Leveau J.H.J."/>
            <person name="Kumar R."/>
            <person name="Rey M.W."/>
            <person name="Pham J."/>
        </authorList>
    </citation>
    <scope>NUCLEOTIDE SEQUENCE [LARGE SCALE GENOMIC DNA]</scope>
    <source>
        <strain evidence="8 9">H4R21</strain>
    </source>
</reference>
<accession>A0ABU9PYM9</accession>
<evidence type="ECO:0000313" key="9">
    <source>
        <dbReference type="Proteomes" id="UP001495910"/>
    </source>
</evidence>
<protein>
    <submittedName>
        <fullName evidence="8">Flagellar biosynthetic protein FliQ</fullName>
    </submittedName>
</protein>
<sequence length="94" mass="10085">MIDFSLSFALHRFLILVLMVSAPVVIAAFLVGILVGIAQAVTQVQDQSIAYGIKIAVVIVILIAFGSWMAQEVLAVFDNGFDLIPEVGRGSLPR</sequence>
<keyword evidence="9" id="KW-1185">Reference proteome</keyword>
<proteinExistence type="inferred from homology"/>
<evidence type="ECO:0000256" key="1">
    <source>
        <dbReference type="ARBA" id="ARBA00004651"/>
    </source>
</evidence>
<dbReference type="EMBL" id="JBANDC010000012">
    <property type="protein sequence ID" value="MEM4989115.1"/>
    <property type="molecule type" value="Genomic_DNA"/>
</dbReference>
<dbReference type="PANTHER" id="PTHR34040:SF2">
    <property type="entry name" value="FLAGELLAR BIOSYNTHETIC PROTEIN FLIQ"/>
    <property type="match status" value="1"/>
</dbReference>
<keyword evidence="8" id="KW-0282">Flagellum</keyword>
<evidence type="ECO:0000256" key="2">
    <source>
        <dbReference type="ARBA" id="ARBA00006156"/>
    </source>
</evidence>
<dbReference type="PANTHER" id="PTHR34040">
    <property type="entry name" value="FLAGELLAR BIOSYNTHETIC PROTEIN FLIQ"/>
    <property type="match status" value="1"/>
</dbReference>
<comment type="caution">
    <text evidence="8">The sequence shown here is derived from an EMBL/GenBank/DDBJ whole genome shotgun (WGS) entry which is preliminary data.</text>
</comment>
<keyword evidence="3" id="KW-1003">Cell membrane</keyword>
<evidence type="ECO:0000256" key="3">
    <source>
        <dbReference type="ARBA" id="ARBA00022475"/>
    </source>
</evidence>
<dbReference type="Proteomes" id="UP001495910">
    <property type="component" value="Unassembled WGS sequence"/>
</dbReference>